<name>U7QNE8_9CYAN</name>
<keyword evidence="2" id="KW-1185">Reference proteome</keyword>
<evidence type="ECO:0000313" key="1">
    <source>
        <dbReference type="EMBL" id="ERT09499.1"/>
    </source>
</evidence>
<reference evidence="1 2" key="1">
    <citation type="journal article" date="2013" name="Front. Microbiol.">
        <title>Comparative genomic analyses of the cyanobacterium, Lyngbya aestuarii BL J, a powerful hydrogen producer.</title>
        <authorList>
            <person name="Kothari A."/>
            <person name="Vaughn M."/>
            <person name="Garcia-Pichel F."/>
        </authorList>
    </citation>
    <scope>NUCLEOTIDE SEQUENCE [LARGE SCALE GENOMIC DNA]</scope>
    <source>
        <strain evidence="1 2">BL J</strain>
    </source>
</reference>
<dbReference type="OrthoDB" id="452244at2"/>
<comment type="caution">
    <text evidence="1">The sequence shown here is derived from an EMBL/GenBank/DDBJ whole genome shotgun (WGS) entry which is preliminary data.</text>
</comment>
<sequence>MNLKEIVKKAIRKELDGTSENWVRFSRLALILRRDGIKIKAGYFDKNPDFRIYRTENINVFYVTLPDKLPQNNTKHPPIRKRVSQSRKVISKAVNKPPQPKLTPDQINSPESLEQAFLDILICLTENQLNHFIQPEIFGNQFYYIYQKPIRQVIKEFFPNKKLKNVLNESSLFLVRESSKDSNKWEVAIAKLVKQVF</sequence>
<organism evidence="1 2">
    <name type="scientific">Lyngbya aestuarii BL J</name>
    <dbReference type="NCBI Taxonomy" id="1348334"/>
    <lineage>
        <taxon>Bacteria</taxon>
        <taxon>Bacillati</taxon>
        <taxon>Cyanobacteriota</taxon>
        <taxon>Cyanophyceae</taxon>
        <taxon>Oscillatoriophycideae</taxon>
        <taxon>Oscillatoriales</taxon>
        <taxon>Microcoleaceae</taxon>
        <taxon>Lyngbya</taxon>
    </lineage>
</organism>
<evidence type="ECO:0000313" key="2">
    <source>
        <dbReference type="Proteomes" id="UP000017127"/>
    </source>
</evidence>
<dbReference type="EMBL" id="AUZM01000003">
    <property type="protein sequence ID" value="ERT09499.1"/>
    <property type="molecule type" value="Genomic_DNA"/>
</dbReference>
<accession>U7QNE8</accession>
<gene>
    <name evidence="1" type="ORF">M595_0599</name>
</gene>
<dbReference type="Proteomes" id="UP000017127">
    <property type="component" value="Unassembled WGS sequence"/>
</dbReference>
<proteinExistence type="predicted"/>
<dbReference type="RefSeq" id="WP_023064379.1">
    <property type="nucleotide sequence ID" value="NZ_AUZM01000003.1"/>
</dbReference>
<protein>
    <submittedName>
        <fullName evidence="1">Uncharacterized protein</fullName>
    </submittedName>
</protein>
<dbReference type="AlphaFoldDB" id="U7QNE8"/>